<organism evidence="2 3">
    <name type="scientific">Marinobacter salinus</name>
    <dbReference type="NCBI Taxonomy" id="1874317"/>
    <lineage>
        <taxon>Bacteria</taxon>
        <taxon>Pseudomonadati</taxon>
        <taxon>Pseudomonadota</taxon>
        <taxon>Gammaproteobacteria</taxon>
        <taxon>Pseudomonadales</taxon>
        <taxon>Marinobacteraceae</taxon>
        <taxon>Marinobacter</taxon>
    </lineage>
</organism>
<sequence length="109" mass="12668">MWAYLAFFLSAFLTCRFSLPVKFFDRPFFLSGIFHLVIWIPFLAVTKCYDFCRFVTEVCLIQEWREVAKLYVRHKTIKKAPDQPMAIVGFSLFGLEHAYAGSGISSGRR</sequence>
<keyword evidence="1" id="KW-0472">Membrane</keyword>
<dbReference type="STRING" id="1874317.BKP64_04770"/>
<keyword evidence="1" id="KW-0812">Transmembrane</keyword>
<dbReference type="Proteomes" id="UP000177445">
    <property type="component" value="Chromosome"/>
</dbReference>
<reference evidence="2 3" key="1">
    <citation type="submission" date="2016-10" db="EMBL/GenBank/DDBJ databases">
        <title>Marinobacter salinus sp. nov., a moderately halophilic bacterium isolated from a tidal flat environment.</title>
        <authorList>
            <person name="Park S.-J."/>
        </authorList>
    </citation>
    <scope>NUCLEOTIDE SEQUENCE [LARGE SCALE GENOMIC DNA]</scope>
    <source>
        <strain evidence="2 3">Hb8</strain>
    </source>
</reference>
<keyword evidence="1" id="KW-1133">Transmembrane helix</keyword>
<gene>
    <name evidence="2" type="ORF">BKP64_04770</name>
</gene>
<evidence type="ECO:0000313" key="2">
    <source>
        <dbReference type="EMBL" id="AOY87539.1"/>
    </source>
</evidence>
<dbReference type="AlphaFoldDB" id="A0A1D9GIV0"/>
<evidence type="ECO:0000313" key="3">
    <source>
        <dbReference type="Proteomes" id="UP000177445"/>
    </source>
</evidence>
<dbReference type="KEGG" id="msq:BKP64_04770"/>
<keyword evidence="3" id="KW-1185">Reference proteome</keyword>
<accession>A0A1D9GIV0</accession>
<dbReference type="EMBL" id="CP017715">
    <property type="protein sequence ID" value="AOY87539.1"/>
    <property type="molecule type" value="Genomic_DNA"/>
</dbReference>
<evidence type="ECO:0000256" key="1">
    <source>
        <dbReference type="SAM" id="Phobius"/>
    </source>
</evidence>
<proteinExistence type="predicted"/>
<protein>
    <submittedName>
        <fullName evidence="2">Uncharacterized protein</fullName>
    </submittedName>
</protein>
<name>A0A1D9GIV0_9GAMM</name>
<feature type="transmembrane region" description="Helical" evidence="1">
    <location>
        <begin position="28"/>
        <end position="45"/>
    </location>
</feature>